<dbReference type="PANTHER" id="PTHR45737">
    <property type="entry name" value="VON WILLEBRAND FACTOR A DOMAIN-CONTAINING PROTEIN 5A"/>
    <property type="match status" value="1"/>
</dbReference>
<reference evidence="4 5" key="1">
    <citation type="submission" date="2019-02" db="EMBL/GenBank/DDBJ databases">
        <title>Deep-cultivation of Planctomycetes and their phenomic and genomic characterization uncovers novel biology.</title>
        <authorList>
            <person name="Wiegand S."/>
            <person name="Jogler M."/>
            <person name="Boedeker C."/>
            <person name="Pinto D."/>
            <person name="Vollmers J."/>
            <person name="Rivas-Marin E."/>
            <person name="Kohn T."/>
            <person name="Peeters S.H."/>
            <person name="Heuer A."/>
            <person name="Rast P."/>
            <person name="Oberbeckmann S."/>
            <person name="Bunk B."/>
            <person name="Jeske O."/>
            <person name="Meyerdierks A."/>
            <person name="Storesund J.E."/>
            <person name="Kallscheuer N."/>
            <person name="Luecker S."/>
            <person name="Lage O.M."/>
            <person name="Pohl T."/>
            <person name="Merkel B.J."/>
            <person name="Hornburger P."/>
            <person name="Mueller R.-W."/>
            <person name="Bruemmer F."/>
            <person name="Labrenz M."/>
            <person name="Spormann A.M."/>
            <person name="Op den Camp H."/>
            <person name="Overmann J."/>
            <person name="Amann R."/>
            <person name="Jetten M.S.M."/>
            <person name="Mascher T."/>
            <person name="Medema M.H."/>
            <person name="Devos D.P."/>
            <person name="Kaster A.-K."/>
            <person name="Ovreas L."/>
            <person name="Rohde M."/>
            <person name="Galperin M.Y."/>
            <person name="Jogler C."/>
        </authorList>
    </citation>
    <scope>NUCLEOTIDE SEQUENCE [LARGE SCALE GENOMIC DNA]</scope>
    <source>
        <strain evidence="4 5">Mal52</strain>
    </source>
</reference>
<dbReference type="SMART" id="SM00327">
    <property type="entry name" value="VWA"/>
    <property type="match status" value="1"/>
</dbReference>
<keyword evidence="2" id="KW-1133">Transmembrane helix</keyword>
<evidence type="ECO:0000313" key="4">
    <source>
        <dbReference type="EMBL" id="QDU45022.1"/>
    </source>
</evidence>
<protein>
    <submittedName>
        <fullName evidence="4">von Willebrand factor type A domain protein</fullName>
    </submittedName>
</protein>
<keyword evidence="5" id="KW-1185">Reference proteome</keyword>
<name>A0A517ZRA9_9PLAN</name>
<sequence length="331" mass="36788">MPNVPQQNREHPVQQRLRKKKPRVQPLIVPEVPDAPQELTVYGQVSEFIGGYVREFRKGQAGWGASFLFHGALLLCLYGVIIGLKPRPESLSIDTVIAEDAGDEEFDTLLDESLNPAELEMPDASSMMLEQEIVVQDSDLLLPSGDAKEASPNLMAGETSGGKVGFFGTSAVGDSFVFIVDSSGSMTGARFERAKRELRRSIKRLKSNQKFHVVFFNSETIPMYEPNARAELVTATRANLKKTERWIDRQLPSSTTDPEGAIRLALSFRPQVIFLLSDGEFDEPRRARQAAIDDNRSSGTTIHTIAFMSRDGEETLKRIADDHGGTFRFVD</sequence>
<keyword evidence="2" id="KW-0472">Membrane</keyword>
<evidence type="ECO:0000313" key="5">
    <source>
        <dbReference type="Proteomes" id="UP000319383"/>
    </source>
</evidence>
<dbReference type="InterPro" id="IPR036465">
    <property type="entry name" value="vWFA_dom_sf"/>
</dbReference>
<dbReference type="EMBL" id="CP036276">
    <property type="protein sequence ID" value="QDU45022.1"/>
    <property type="molecule type" value="Genomic_DNA"/>
</dbReference>
<proteinExistence type="predicted"/>
<feature type="transmembrane region" description="Helical" evidence="2">
    <location>
        <begin position="61"/>
        <end position="84"/>
    </location>
</feature>
<dbReference type="CDD" id="cd00198">
    <property type="entry name" value="vWFA"/>
    <property type="match status" value="1"/>
</dbReference>
<dbReference type="Gene3D" id="3.40.50.410">
    <property type="entry name" value="von Willebrand factor, type A domain"/>
    <property type="match status" value="1"/>
</dbReference>
<dbReference type="InterPro" id="IPR002035">
    <property type="entry name" value="VWF_A"/>
</dbReference>
<dbReference type="RefSeq" id="WP_145377330.1">
    <property type="nucleotide sequence ID" value="NZ_CP036276.1"/>
</dbReference>
<evidence type="ECO:0000256" key="1">
    <source>
        <dbReference type="SAM" id="MobiDB-lite"/>
    </source>
</evidence>
<feature type="region of interest" description="Disordered" evidence="1">
    <location>
        <begin position="1"/>
        <end position="21"/>
    </location>
</feature>
<gene>
    <name evidence="4" type="ORF">Mal52_35100</name>
</gene>
<organism evidence="4 5">
    <name type="scientific">Symmachiella dynata</name>
    <dbReference type="NCBI Taxonomy" id="2527995"/>
    <lineage>
        <taxon>Bacteria</taxon>
        <taxon>Pseudomonadati</taxon>
        <taxon>Planctomycetota</taxon>
        <taxon>Planctomycetia</taxon>
        <taxon>Planctomycetales</taxon>
        <taxon>Planctomycetaceae</taxon>
        <taxon>Symmachiella</taxon>
    </lineage>
</organism>
<dbReference type="PROSITE" id="PS50234">
    <property type="entry name" value="VWFA"/>
    <property type="match status" value="1"/>
</dbReference>
<dbReference type="SUPFAM" id="SSF53300">
    <property type="entry name" value="vWA-like"/>
    <property type="match status" value="1"/>
</dbReference>
<dbReference type="Proteomes" id="UP000319383">
    <property type="component" value="Chromosome"/>
</dbReference>
<evidence type="ECO:0000259" key="3">
    <source>
        <dbReference type="PROSITE" id="PS50234"/>
    </source>
</evidence>
<dbReference type="AlphaFoldDB" id="A0A517ZRA9"/>
<evidence type="ECO:0000256" key="2">
    <source>
        <dbReference type="SAM" id="Phobius"/>
    </source>
</evidence>
<keyword evidence="2" id="KW-0812">Transmembrane</keyword>
<dbReference type="PANTHER" id="PTHR45737:SF6">
    <property type="entry name" value="VON WILLEBRAND FACTOR A DOMAIN-CONTAINING PROTEIN 5A"/>
    <property type="match status" value="1"/>
</dbReference>
<feature type="domain" description="VWFA" evidence="3">
    <location>
        <begin position="175"/>
        <end position="331"/>
    </location>
</feature>
<dbReference type="Pfam" id="PF00092">
    <property type="entry name" value="VWA"/>
    <property type="match status" value="1"/>
</dbReference>
<accession>A0A517ZRA9</accession>
<dbReference type="KEGG" id="sdyn:Mal52_35100"/>